<keyword evidence="2" id="KW-1185">Reference proteome</keyword>
<sequence>MKKLSQEQLMDVSFTLSIDREEILLKKYRDYMGRINNKEIKDIIKEFKKTSREHIKLIKDLMIKVNLQG</sequence>
<dbReference type="AlphaFoldDB" id="A0A1T5MBX7"/>
<evidence type="ECO:0000313" key="2">
    <source>
        <dbReference type="Proteomes" id="UP000190285"/>
    </source>
</evidence>
<protein>
    <recommendedName>
        <fullName evidence="3">Coat F domain-containing protein</fullName>
    </recommendedName>
</protein>
<name>A0A1T5MBX7_9FIRM</name>
<dbReference type="InterPro" id="IPR009078">
    <property type="entry name" value="Ferritin-like_SF"/>
</dbReference>
<accession>A0A1T5MBX7</accession>
<evidence type="ECO:0008006" key="3">
    <source>
        <dbReference type="Google" id="ProtNLM"/>
    </source>
</evidence>
<dbReference type="RefSeq" id="WP_079494651.1">
    <property type="nucleotide sequence ID" value="NZ_FUZT01000013.1"/>
</dbReference>
<dbReference type="OrthoDB" id="1956668at2"/>
<dbReference type="STRING" id="36842.SAMN02194393_04371"/>
<dbReference type="EMBL" id="FUZT01000013">
    <property type="protein sequence ID" value="SKC85494.1"/>
    <property type="molecule type" value="Genomic_DNA"/>
</dbReference>
<proteinExistence type="predicted"/>
<reference evidence="1 2" key="1">
    <citation type="submission" date="2017-02" db="EMBL/GenBank/DDBJ databases">
        <authorList>
            <person name="Peterson S.W."/>
        </authorList>
    </citation>
    <scope>NUCLEOTIDE SEQUENCE [LARGE SCALE GENOMIC DNA]</scope>
    <source>
        <strain evidence="1 2">M1</strain>
    </source>
</reference>
<dbReference type="SUPFAM" id="SSF47240">
    <property type="entry name" value="Ferritin-like"/>
    <property type="match status" value="1"/>
</dbReference>
<dbReference type="Proteomes" id="UP000190285">
    <property type="component" value="Unassembled WGS sequence"/>
</dbReference>
<gene>
    <name evidence="1" type="ORF">SAMN02194393_04371</name>
</gene>
<evidence type="ECO:0000313" key="1">
    <source>
        <dbReference type="EMBL" id="SKC85494.1"/>
    </source>
</evidence>
<organism evidence="1 2">
    <name type="scientific">Maledivibacter halophilus</name>
    <dbReference type="NCBI Taxonomy" id="36842"/>
    <lineage>
        <taxon>Bacteria</taxon>
        <taxon>Bacillati</taxon>
        <taxon>Bacillota</taxon>
        <taxon>Clostridia</taxon>
        <taxon>Peptostreptococcales</taxon>
        <taxon>Caminicellaceae</taxon>
        <taxon>Maledivibacter</taxon>
    </lineage>
</organism>